<dbReference type="AlphaFoldDB" id="A0A1F5SLJ7"/>
<sequence>MRKENAWREFLDKHYPYRKMMLFWVFIMLLSVSSSLWLARTLEKWVWLNNGLSPLISLIPFAALFLLGITLEIRVENRLQKEFDEQ</sequence>
<keyword evidence="1" id="KW-0812">Transmembrane</keyword>
<proteinExistence type="predicted"/>
<dbReference type="EMBL" id="MFGB01000007">
    <property type="protein sequence ID" value="OGF27552.1"/>
    <property type="molecule type" value="Genomic_DNA"/>
</dbReference>
<protein>
    <submittedName>
        <fullName evidence="2">Uncharacterized protein</fullName>
    </submittedName>
</protein>
<keyword evidence="1" id="KW-1133">Transmembrane helix</keyword>
<evidence type="ECO:0000256" key="1">
    <source>
        <dbReference type="SAM" id="Phobius"/>
    </source>
</evidence>
<accession>A0A1F5SLJ7</accession>
<dbReference type="Proteomes" id="UP000178367">
    <property type="component" value="Unassembled WGS sequence"/>
</dbReference>
<reference evidence="2 3" key="1">
    <citation type="journal article" date="2016" name="Nat. Commun.">
        <title>Thousands of microbial genomes shed light on interconnected biogeochemical processes in an aquifer system.</title>
        <authorList>
            <person name="Anantharaman K."/>
            <person name="Brown C.T."/>
            <person name="Hug L.A."/>
            <person name="Sharon I."/>
            <person name="Castelle C.J."/>
            <person name="Probst A.J."/>
            <person name="Thomas B.C."/>
            <person name="Singh A."/>
            <person name="Wilkins M.J."/>
            <person name="Karaoz U."/>
            <person name="Brodie E.L."/>
            <person name="Williams K.H."/>
            <person name="Hubbard S.S."/>
            <person name="Banfield J.F."/>
        </authorList>
    </citation>
    <scope>NUCLEOTIDE SEQUENCE [LARGE SCALE GENOMIC DNA]</scope>
</reference>
<evidence type="ECO:0000313" key="2">
    <source>
        <dbReference type="EMBL" id="OGF27552.1"/>
    </source>
</evidence>
<dbReference type="STRING" id="1797994.A2227_01760"/>
<evidence type="ECO:0000313" key="3">
    <source>
        <dbReference type="Proteomes" id="UP000178367"/>
    </source>
</evidence>
<comment type="caution">
    <text evidence="2">The sequence shown here is derived from an EMBL/GenBank/DDBJ whole genome shotgun (WGS) entry which is preliminary data.</text>
</comment>
<feature type="transmembrane region" description="Helical" evidence="1">
    <location>
        <begin position="51"/>
        <end position="71"/>
    </location>
</feature>
<keyword evidence="1" id="KW-0472">Membrane</keyword>
<organism evidence="2 3">
    <name type="scientific">Candidatus Falkowbacteria bacterium RIFOXYA2_FULL_47_19</name>
    <dbReference type="NCBI Taxonomy" id="1797994"/>
    <lineage>
        <taxon>Bacteria</taxon>
        <taxon>Candidatus Falkowiibacteriota</taxon>
    </lineage>
</organism>
<feature type="transmembrane region" description="Helical" evidence="1">
    <location>
        <begin position="21"/>
        <end position="39"/>
    </location>
</feature>
<gene>
    <name evidence="2" type="ORF">A2227_01760</name>
</gene>
<name>A0A1F5SLJ7_9BACT</name>